<dbReference type="RefSeq" id="WP_262310911.1">
    <property type="nucleotide sequence ID" value="NZ_CP106679.1"/>
</dbReference>
<protein>
    <submittedName>
        <fullName evidence="1">Uncharacterized protein</fullName>
    </submittedName>
</protein>
<evidence type="ECO:0000313" key="2">
    <source>
        <dbReference type="Proteomes" id="UP001065174"/>
    </source>
</evidence>
<sequence>MTKLFTEVDLIRYIYGETSQTEDDEIQNAIVCNLELGEMLSQLELDTQVLDRLLLNPSPLSLKHIFEYSANYSLNQKV</sequence>
<proteinExistence type="predicted"/>
<reference evidence="1" key="1">
    <citation type="submission" date="2022-09" db="EMBL/GenBank/DDBJ databases">
        <title>Comparative genomics and taxonomic characterization of three novel marine species of genus Reichenbachiella exhibiting antioxidant and polysaccharide degradation activities.</title>
        <authorList>
            <person name="Muhammad N."/>
            <person name="Lee Y.-J."/>
            <person name="Ko J."/>
            <person name="Kim S.-G."/>
        </authorList>
    </citation>
    <scope>NUCLEOTIDE SEQUENCE</scope>
    <source>
        <strain evidence="1">BKB1-1</strain>
    </source>
</reference>
<keyword evidence="2" id="KW-1185">Reference proteome</keyword>
<gene>
    <name evidence="1" type="ORF">N6H18_05890</name>
</gene>
<dbReference type="EMBL" id="CP106679">
    <property type="protein sequence ID" value="UXP33482.1"/>
    <property type="molecule type" value="Genomic_DNA"/>
</dbReference>
<organism evidence="1 2">
    <name type="scientific">Reichenbachiella agarivorans</name>
    <dbReference type="NCBI Taxonomy" id="2979464"/>
    <lineage>
        <taxon>Bacteria</taxon>
        <taxon>Pseudomonadati</taxon>
        <taxon>Bacteroidota</taxon>
        <taxon>Cytophagia</taxon>
        <taxon>Cytophagales</taxon>
        <taxon>Reichenbachiellaceae</taxon>
        <taxon>Reichenbachiella</taxon>
    </lineage>
</organism>
<accession>A0ABY6CSJ3</accession>
<name>A0ABY6CSJ3_9BACT</name>
<evidence type="ECO:0000313" key="1">
    <source>
        <dbReference type="EMBL" id="UXP33482.1"/>
    </source>
</evidence>
<dbReference type="Proteomes" id="UP001065174">
    <property type="component" value="Chromosome"/>
</dbReference>